<gene>
    <name evidence="3" type="ORF">HMPREF0044_0313</name>
</gene>
<keyword evidence="4" id="KW-1185">Reference proteome</keyword>
<dbReference type="PANTHER" id="PTHR34703:SF1">
    <property type="entry name" value="ANTIPORTER SUBUNIT MNHG2-RELATED"/>
    <property type="match status" value="1"/>
</dbReference>
<dbReference type="NCBIfam" id="TIGR01300">
    <property type="entry name" value="CPA3_mnhG_phaG"/>
    <property type="match status" value="1"/>
</dbReference>
<reference evidence="3 4" key="1">
    <citation type="submission" date="2009-01" db="EMBL/GenBank/DDBJ databases">
        <authorList>
            <person name="Qin X."/>
            <person name="Bachman B."/>
            <person name="Battles P."/>
            <person name="Bell A."/>
            <person name="Bess C."/>
            <person name="Bickham C."/>
            <person name="Chaboub L."/>
            <person name="Chen D."/>
            <person name="Coyle M."/>
            <person name="Deiros D.R."/>
            <person name="Dinh H."/>
            <person name="Forbes L."/>
            <person name="Fowler G."/>
            <person name="Francisco L."/>
            <person name="Fu Q."/>
            <person name="Gubbala S."/>
            <person name="Hale W."/>
            <person name="Han Y."/>
            <person name="Hemphill L."/>
            <person name="Highlander S.K."/>
            <person name="Hirani K."/>
            <person name="Hogues M."/>
            <person name="Jackson L."/>
            <person name="Jakkamsetti A."/>
            <person name="Javaid M."/>
            <person name="Jiang H."/>
            <person name="Korchina V."/>
            <person name="Kovar C."/>
            <person name="Lara F."/>
            <person name="Lee S."/>
            <person name="Mata R."/>
            <person name="Mathew T."/>
            <person name="Moen C."/>
            <person name="Morales K."/>
            <person name="Munidasa M."/>
            <person name="Nazareth L."/>
            <person name="Ngo R."/>
            <person name="Nguyen L."/>
            <person name="Okwuonu G."/>
            <person name="Ongeri F."/>
            <person name="Patil S."/>
            <person name="Petrosino J."/>
            <person name="Pham C."/>
            <person name="Pham P."/>
            <person name="Pu L.-L."/>
            <person name="Puazo M."/>
            <person name="Raj R."/>
            <person name="Reid J."/>
            <person name="Rouhana J."/>
            <person name="Saada N."/>
            <person name="Shang Y."/>
            <person name="Simmons D."/>
            <person name="Thornton R."/>
            <person name="Warren J."/>
            <person name="Weissenberger G."/>
            <person name="Zhang J."/>
            <person name="Zhang L."/>
            <person name="Zhou C."/>
            <person name="Zhu D."/>
            <person name="Muzny D."/>
            <person name="Worley K."/>
            <person name="Gibbs R."/>
        </authorList>
    </citation>
    <scope>NUCLEOTIDE SEQUENCE [LARGE SCALE GENOMIC DNA]</scope>
    <source>
        <strain evidence="3 4">DSM 15436</strain>
    </source>
</reference>
<dbReference type="Pfam" id="PF03334">
    <property type="entry name" value="PhaG_MnhG_YufB"/>
    <property type="match status" value="1"/>
</dbReference>
<sequence length="100" mass="10896">MNTVLLYVGAVCFVGAALVLLVASVGVLLFNDIFTRMHAAAKPQWLGVFLIALGLVCTHQTWQWFYVSMLIVLFQTLSAPVGSHLLGRSASRSSELNTKD</sequence>
<dbReference type="eggNOG" id="COG1320">
    <property type="taxonomic scope" value="Bacteria"/>
</dbReference>
<name>C0VYS3_9ACTO</name>
<protein>
    <submittedName>
        <fullName evidence="3">Monovalent cation/proton antiporter, MnhG/PhaG subunit</fullName>
    </submittedName>
</protein>
<dbReference type="HOGENOM" id="CLU_121334_0_5_11"/>
<keyword evidence="2" id="KW-1133">Transmembrane helix</keyword>
<dbReference type="OrthoDB" id="3214257at2"/>
<dbReference type="InterPro" id="IPR005133">
    <property type="entry name" value="PhaG_MnhG_YufB"/>
</dbReference>
<evidence type="ECO:0000256" key="1">
    <source>
        <dbReference type="ARBA" id="ARBA00008404"/>
    </source>
</evidence>
<dbReference type="AlphaFoldDB" id="C0VYS3"/>
<feature type="transmembrane region" description="Helical" evidence="2">
    <location>
        <begin position="43"/>
        <end position="62"/>
    </location>
</feature>
<keyword evidence="2" id="KW-0472">Membrane</keyword>
<evidence type="ECO:0000313" key="3">
    <source>
        <dbReference type="EMBL" id="EEH64576.1"/>
    </source>
</evidence>
<keyword evidence="2" id="KW-0812">Transmembrane</keyword>
<dbReference type="PANTHER" id="PTHR34703">
    <property type="entry name" value="ANTIPORTER SUBUNIT MNHG2-RELATED"/>
    <property type="match status" value="1"/>
</dbReference>
<dbReference type="EMBL" id="ACFG01000004">
    <property type="protein sequence ID" value="EEH64576.1"/>
    <property type="molecule type" value="Genomic_DNA"/>
</dbReference>
<dbReference type="GO" id="GO:0015385">
    <property type="term" value="F:sodium:proton antiporter activity"/>
    <property type="evidence" value="ECO:0007669"/>
    <property type="project" value="TreeGrafter"/>
</dbReference>
<proteinExistence type="inferred from homology"/>
<dbReference type="STRING" id="525245.HMPREF0044_0313"/>
<organism evidence="3 4">
    <name type="scientific">Gleimia coleocanis DSM 15436</name>
    <dbReference type="NCBI Taxonomy" id="525245"/>
    <lineage>
        <taxon>Bacteria</taxon>
        <taxon>Bacillati</taxon>
        <taxon>Actinomycetota</taxon>
        <taxon>Actinomycetes</taxon>
        <taxon>Actinomycetales</taxon>
        <taxon>Actinomycetaceae</taxon>
        <taxon>Gleimia</taxon>
    </lineage>
</organism>
<accession>C0VYS3</accession>
<evidence type="ECO:0000313" key="4">
    <source>
        <dbReference type="Proteomes" id="UP000010301"/>
    </source>
</evidence>
<feature type="transmembrane region" description="Helical" evidence="2">
    <location>
        <begin position="6"/>
        <end position="31"/>
    </location>
</feature>
<dbReference type="Proteomes" id="UP000010301">
    <property type="component" value="Unassembled WGS sequence"/>
</dbReference>
<comment type="caution">
    <text evidence="3">The sequence shown here is derived from an EMBL/GenBank/DDBJ whole genome shotgun (WGS) entry which is preliminary data.</text>
</comment>
<comment type="similarity">
    <text evidence="1">Belongs to the CPA3 antiporters (TC 2.A.63) subunit G family.</text>
</comment>
<dbReference type="RefSeq" id="WP_006547310.1">
    <property type="nucleotide sequence ID" value="NZ_DS999545.1"/>
</dbReference>
<evidence type="ECO:0000256" key="2">
    <source>
        <dbReference type="SAM" id="Phobius"/>
    </source>
</evidence>